<accession>A0ABZ0IYJ1</accession>
<dbReference type="RefSeq" id="WP_317491369.1">
    <property type="nucleotide sequence ID" value="NZ_CP136051.1"/>
</dbReference>
<dbReference type="InterPro" id="IPR003439">
    <property type="entry name" value="ABC_transporter-like_ATP-bd"/>
</dbReference>
<evidence type="ECO:0000256" key="3">
    <source>
        <dbReference type="ARBA" id="ARBA00022741"/>
    </source>
</evidence>
<dbReference type="PANTHER" id="PTHR43117">
    <property type="entry name" value="OSMOPROTECTANT IMPORT ATP-BINDING PROTEIN OSMV"/>
    <property type="match status" value="1"/>
</dbReference>
<dbReference type="PROSITE" id="PS50893">
    <property type="entry name" value="ABC_TRANSPORTER_2"/>
    <property type="match status" value="1"/>
</dbReference>
<keyword evidence="2" id="KW-0813">Transport</keyword>
<reference evidence="6 7" key="1">
    <citation type="journal article" date="2023" name="Microbiol. Resour. Announc.">
        <title>Complete Genome Sequence of Imperialibacter roseus strain P4T.</title>
        <authorList>
            <person name="Tizabi D.R."/>
            <person name="Bachvaroff T."/>
            <person name="Hill R.T."/>
        </authorList>
    </citation>
    <scope>NUCLEOTIDE SEQUENCE [LARGE SCALE GENOMIC DNA]</scope>
    <source>
        <strain evidence="6 7">P4T</strain>
    </source>
</reference>
<dbReference type="InterPro" id="IPR017871">
    <property type="entry name" value="ABC_transporter-like_CS"/>
</dbReference>
<keyword evidence="7" id="KW-1185">Reference proteome</keyword>
<dbReference type="PROSITE" id="PS00211">
    <property type="entry name" value="ABC_TRANSPORTER_1"/>
    <property type="match status" value="1"/>
</dbReference>
<dbReference type="InterPro" id="IPR003593">
    <property type="entry name" value="AAA+_ATPase"/>
</dbReference>
<dbReference type="Proteomes" id="UP001302349">
    <property type="component" value="Chromosome"/>
</dbReference>
<dbReference type="InterPro" id="IPR027417">
    <property type="entry name" value="P-loop_NTPase"/>
</dbReference>
<comment type="similarity">
    <text evidence="1">Belongs to the ABC transporter superfamily.</text>
</comment>
<gene>
    <name evidence="6" type="ORF">RT717_08815</name>
</gene>
<evidence type="ECO:0000256" key="2">
    <source>
        <dbReference type="ARBA" id="ARBA00022448"/>
    </source>
</evidence>
<proteinExistence type="inferred from homology"/>
<dbReference type="Pfam" id="PF00005">
    <property type="entry name" value="ABC_tran"/>
    <property type="match status" value="1"/>
</dbReference>
<dbReference type="SUPFAM" id="SSF52540">
    <property type="entry name" value="P-loop containing nucleoside triphosphate hydrolases"/>
    <property type="match status" value="1"/>
</dbReference>
<evidence type="ECO:0000256" key="4">
    <source>
        <dbReference type="ARBA" id="ARBA00022840"/>
    </source>
</evidence>
<evidence type="ECO:0000256" key="1">
    <source>
        <dbReference type="ARBA" id="ARBA00005417"/>
    </source>
</evidence>
<protein>
    <submittedName>
        <fullName evidence="6">ABC transporter ATP-binding protein</fullName>
    </submittedName>
</protein>
<keyword evidence="3" id="KW-0547">Nucleotide-binding</keyword>
<name>A0ABZ0IYJ1_9BACT</name>
<dbReference type="PANTHER" id="PTHR43117:SF5">
    <property type="entry name" value="GLYCINE BETAINE UPTAKE SYSTEM ATP-BINDING PROTEIN YEHX"/>
    <property type="match status" value="1"/>
</dbReference>
<keyword evidence="4 6" id="KW-0067">ATP-binding</keyword>
<evidence type="ECO:0000259" key="5">
    <source>
        <dbReference type="PROSITE" id="PS50893"/>
    </source>
</evidence>
<dbReference type="GO" id="GO:0005524">
    <property type="term" value="F:ATP binding"/>
    <property type="evidence" value="ECO:0007669"/>
    <property type="project" value="UniProtKB-KW"/>
</dbReference>
<sequence length="321" mass="35641">MVELVNITKLYHKKPVVNDVSLFVPRGQTLVLLGKSGSGKTTLLKMINRLIEPDKGSILIDGENITNRPVEELRRNIGFVIQAIGLFPHWTVAQNIATVPTLIDWSKDKISSRVSELLEHMGLPLHFASRYPHELSGGQQQRIGVARALAANPSLLLMDEPFGALDPIIRKEIQSDFQHLGIFKEVTKIVVTHDVKEAFYLGDEVALIDEGRVIEKATPRNLLFNSISDLVRSFIGEDAWSLKLSEIALSEVIAFLPLTESYADEVLICHTDEKPFSRVFSLTNSDHQQVKIVDNSGLVGHASVADLKASFLKLESQLAVH</sequence>
<dbReference type="EMBL" id="CP136051">
    <property type="protein sequence ID" value="WOK08736.1"/>
    <property type="molecule type" value="Genomic_DNA"/>
</dbReference>
<evidence type="ECO:0000313" key="6">
    <source>
        <dbReference type="EMBL" id="WOK08736.1"/>
    </source>
</evidence>
<evidence type="ECO:0000313" key="7">
    <source>
        <dbReference type="Proteomes" id="UP001302349"/>
    </source>
</evidence>
<dbReference type="Gene3D" id="3.40.50.300">
    <property type="entry name" value="P-loop containing nucleotide triphosphate hydrolases"/>
    <property type="match status" value="1"/>
</dbReference>
<feature type="domain" description="ABC transporter" evidence="5">
    <location>
        <begin position="2"/>
        <end position="235"/>
    </location>
</feature>
<organism evidence="6 7">
    <name type="scientific">Imperialibacter roseus</name>
    <dbReference type="NCBI Taxonomy" id="1324217"/>
    <lineage>
        <taxon>Bacteria</taxon>
        <taxon>Pseudomonadati</taxon>
        <taxon>Bacteroidota</taxon>
        <taxon>Cytophagia</taxon>
        <taxon>Cytophagales</taxon>
        <taxon>Flammeovirgaceae</taxon>
        <taxon>Imperialibacter</taxon>
    </lineage>
</organism>
<dbReference type="SMART" id="SM00382">
    <property type="entry name" value="AAA"/>
    <property type="match status" value="1"/>
</dbReference>